<dbReference type="EMBL" id="VSSQ01089774">
    <property type="protein sequence ID" value="MPN35916.1"/>
    <property type="molecule type" value="Genomic_DNA"/>
</dbReference>
<dbReference type="AlphaFoldDB" id="A0A645HBL5"/>
<reference evidence="2" key="1">
    <citation type="submission" date="2019-08" db="EMBL/GenBank/DDBJ databases">
        <authorList>
            <person name="Kucharzyk K."/>
            <person name="Murdoch R.W."/>
            <person name="Higgins S."/>
            <person name="Loffler F."/>
        </authorList>
    </citation>
    <scope>NUCLEOTIDE SEQUENCE</scope>
</reference>
<organism evidence="2">
    <name type="scientific">bioreactor metagenome</name>
    <dbReference type="NCBI Taxonomy" id="1076179"/>
    <lineage>
        <taxon>unclassified sequences</taxon>
        <taxon>metagenomes</taxon>
        <taxon>ecological metagenomes</taxon>
    </lineage>
</organism>
<accession>A0A645HBL5</accession>
<feature type="transmembrane region" description="Helical" evidence="1">
    <location>
        <begin position="42"/>
        <end position="63"/>
    </location>
</feature>
<comment type="caution">
    <text evidence="2">The sequence shown here is derived from an EMBL/GenBank/DDBJ whole genome shotgun (WGS) entry which is preliminary data.</text>
</comment>
<sequence length="64" mass="7455">MDTISTPRMTSVSDQLIVSIMMKTPTSVVIDVMIWVRLWFRLVFSVSTSFVILESTSPWLFLWK</sequence>
<keyword evidence="1" id="KW-0812">Transmembrane</keyword>
<protein>
    <submittedName>
        <fullName evidence="2">Uncharacterized protein</fullName>
    </submittedName>
</protein>
<keyword evidence="1" id="KW-1133">Transmembrane helix</keyword>
<keyword evidence="1" id="KW-0472">Membrane</keyword>
<evidence type="ECO:0000313" key="2">
    <source>
        <dbReference type="EMBL" id="MPN35916.1"/>
    </source>
</evidence>
<proteinExistence type="predicted"/>
<gene>
    <name evidence="2" type="ORF">SDC9_183419</name>
</gene>
<name>A0A645HBL5_9ZZZZ</name>
<evidence type="ECO:0000256" key="1">
    <source>
        <dbReference type="SAM" id="Phobius"/>
    </source>
</evidence>